<evidence type="ECO:0000256" key="3">
    <source>
        <dbReference type="ARBA" id="ARBA00023159"/>
    </source>
</evidence>
<dbReference type="PANTHER" id="PTHR46796:SF7">
    <property type="entry name" value="ARAC FAMILY TRANSCRIPTIONAL REGULATOR"/>
    <property type="match status" value="1"/>
</dbReference>
<comment type="caution">
    <text evidence="6">The sequence shown here is derived from an EMBL/GenBank/DDBJ whole genome shotgun (WGS) entry which is preliminary data.</text>
</comment>
<dbReference type="InterPro" id="IPR037923">
    <property type="entry name" value="HTH-like"/>
</dbReference>
<proteinExistence type="predicted"/>
<evidence type="ECO:0000256" key="2">
    <source>
        <dbReference type="ARBA" id="ARBA00023125"/>
    </source>
</evidence>
<dbReference type="InterPro" id="IPR014710">
    <property type="entry name" value="RmlC-like_jellyroll"/>
</dbReference>
<dbReference type="SUPFAM" id="SSF46689">
    <property type="entry name" value="Homeodomain-like"/>
    <property type="match status" value="2"/>
</dbReference>
<dbReference type="InterPro" id="IPR018060">
    <property type="entry name" value="HTH_AraC"/>
</dbReference>
<dbReference type="InterPro" id="IPR032783">
    <property type="entry name" value="AraC_lig"/>
</dbReference>
<dbReference type="Pfam" id="PF12852">
    <property type="entry name" value="Cupin_6"/>
    <property type="match status" value="1"/>
</dbReference>
<evidence type="ECO:0000259" key="5">
    <source>
        <dbReference type="PROSITE" id="PS01124"/>
    </source>
</evidence>
<dbReference type="EMBL" id="MBDL01000013">
    <property type="protein sequence ID" value="ODA12046.1"/>
    <property type="molecule type" value="Genomic_DNA"/>
</dbReference>
<dbReference type="Gene3D" id="2.60.120.10">
    <property type="entry name" value="Jelly Rolls"/>
    <property type="match status" value="1"/>
</dbReference>
<dbReference type="RefSeq" id="WP_068889571.1">
    <property type="nucleotide sequence ID" value="NZ_CBCRUU010000015.1"/>
</dbReference>
<evidence type="ECO:0000313" key="6">
    <source>
        <dbReference type="EMBL" id="ODA12046.1"/>
    </source>
</evidence>
<dbReference type="SUPFAM" id="SSF51215">
    <property type="entry name" value="Regulatory protein AraC"/>
    <property type="match status" value="1"/>
</dbReference>
<sequence>MDALSKIFDDIHLNQSEYIYLKAKNNWAFQYHDQGAIIAYVIMQGQCILHLDQKTIALEAGDLILIPSGQKHLCTASKNQVFNDALNITSLFNEKRHKTIELQSDEKPQHQECLILAIRGHIDSIMAKPLFNALPQYMHIQHILSSTAPEWLQIGLQFLAVEAHQIRPGRDKILDHLVSILFIECVRDYIAQLRDSKNWLNALSHPELSNALAVIHGQPEQVWTVESLAEQCCMSRSKFANLFTQMIGETPLAYLQQHRLRLASQHLRQGQFSIQQIAHKVGYSSETAFSQTFKRTFDLTPSQYRQQFQSKLKIQ</sequence>
<keyword evidence="7" id="KW-1185">Reference proteome</keyword>
<dbReference type="InterPro" id="IPR018062">
    <property type="entry name" value="HTH_AraC-typ_CS"/>
</dbReference>
<dbReference type="GO" id="GO:0003700">
    <property type="term" value="F:DNA-binding transcription factor activity"/>
    <property type="evidence" value="ECO:0007669"/>
    <property type="project" value="InterPro"/>
</dbReference>
<name>A0A1C3CTI1_9GAMM</name>
<protein>
    <submittedName>
        <fullName evidence="6">AraC family transcriptional regulator</fullName>
    </submittedName>
</protein>
<reference evidence="6 7" key="1">
    <citation type="submission" date="2016-07" db="EMBL/GenBank/DDBJ databases">
        <title>Acinetobacter sp. ANC 4603.</title>
        <authorList>
            <person name="Radolfova-Krizova L."/>
            <person name="Nemec A."/>
        </authorList>
    </citation>
    <scope>NUCLEOTIDE SEQUENCE [LARGE SCALE GENOMIC DNA]</scope>
    <source>
        <strain evidence="6 7">ANC 4603</strain>
    </source>
</reference>
<dbReference type="STRING" id="1891224.BBP83_12865"/>
<dbReference type="InterPro" id="IPR009057">
    <property type="entry name" value="Homeodomain-like_sf"/>
</dbReference>
<evidence type="ECO:0000256" key="1">
    <source>
        <dbReference type="ARBA" id="ARBA00023015"/>
    </source>
</evidence>
<dbReference type="AlphaFoldDB" id="A0A1C3CTI1"/>
<dbReference type="InterPro" id="IPR020449">
    <property type="entry name" value="Tscrpt_reg_AraC-type_HTH"/>
</dbReference>
<dbReference type="PRINTS" id="PR00032">
    <property type="entry name" value="HTHARAC"/>
</dbReference>
<keyword evidence="4" id="KW-0804">Transcription</keyword>
<organism evidence="6 7">
    <name type="scientific">Acinetobacter celticus</name>
    <dbReference type="NCBI Taxonomy" id="1891224"/>
    <lineage>
        <taxon>Bacteria</taxon>
        <taxon>Pseudomonadati</taxon>
        <taxon>Pseudomonadota</taxon>
        <taxon>Gammaproteobacteria</taxon>
        <taxon>Moraxellales</taxon>
        <taxon>Moraxellaceae</taxon>
        <taxon>Acinetobacter</taxon>
    </lineage>
</organism>
<accession>A0A1C3CTI1</accession>
<dbReference type="SMART" id="SM00342">
    <property type="entry name" value="HTH_ARAC"/>
    <property type="match status" value="1"/>
</dbReference>
<dbReference type="GO" id="GO:0043565">
    <property type="term" value="F:sequence-specific DNA binding"/>
    <property type="evidence" value="ECO:0007669"/>
    <property type="project" value="InterPro"/>
</dbReference>
<keyword evidence="3" id="KW-0010">Activator</keyword>
<dbReference type="Gene3D" id="1.10.10.60">
    <property type="entry name" value="Homeodomain-like"/>
    <property type="match status" value="2"/>
</dbReference>
<feature type="domain" description="HTH araC/xylS-type" evidence="5">
    <location>
        <begin position="209"/>
        <end position="307"/>
    </location>
</feature>
<keyword evidence="2" id="KW-0238">DNA-binding</keyword>
<dbReference type="PANTHER" id="PTHR46796">
    <property type="entry name" value="HTH-TYPE TRANSCRIPTIONAL ACTIVATOR RHAS-RELATED"/>
    <property type="match status" value="1"/>
</dbReference>
<evidence type="ECO:0000256" key="4">
    <source>
        <dbReference type="ARBA" id="ARBA00023163"/>
    </source>
</evidence>
<gene>
    <name evidence="6" type="ORF">BBP83_12865</name>
</gene>
<dbReference type="InterPro" id="IPR050204">
    <property type="entry name" value="AraC_XylS_family_regulators"/>
</dbReference>
<dbReference type="Pfam" id="PF12833">
    <property type="entry name" value="HTH_18"/>
    <property type="match status" value="1"/>
</dbReference>
<dbReference type="OrthoDB" id="9783876at2"/>
<evidence type="ECO:0000313" key="7">
    <source>
        <dbReference type="Proteomes" id="UP000186553"/>
    </source>
</evidence>
<dbReference type="PROSITE" id="PS00041">
    <property type="entry name" value="HTH_ARAC_FAMILY_1"/>
    <property type="match status" value="1"/>
</dbReference>
<dbReference type="Proteomes" id="UP000186553">
    <property type="component" value="Unassembled WGS sequence"/>
</dbReference>
<dbReference type="PROSITE" id="PS01124">
    <property type="entry name" value="HTH_ARAC_FAMILY_2"/>
    <property type="match status" value="1"/>
</dbReference>
<keyword evidence="1" id="KW-0805">Transcription regulation</keyword>